<accession>A0ABR3UFH3</accession>
<dbReference type="Proteomes" id="UP001578633">
    <property type="component" value="Chromosome 6"/>
</dbReference>
<protein>
    <submittedName>
        <fullName evidence="1">Uncharacterized protein</fullName>
    </submittedName>
</protein>
<evidence type="ECO:0000313" key="2">
    <source>
        <dbReference type="Proteomes" id="UP001578633"/>
    </source>
</evidence>
<dbReference type="RefSeq" id="XP_069305668.1">
    <property type="nucleotide sequence ID" value="XM_069453081.1"/>
</dbReference>
<dbReference type="EMBL" id="JBHGVX010000006">
    <property type="protein sequence ID" value="KAL1795084.1"/>
    <property type="molecule type" value="Genomic_DNA"/>
</dbReference>
<evidence type="ECO:0000313" key="1">
    <source>
        <dbReference type="EMBL" id="KAL1795084.1"/>
    </source>
</evidence>
<proteinExistence type="predicted"/>
<keyword evidence="2" id="KW-1185">Reference proteome</keyword>
<reference evidence="1 2" key="1">
    <citation type="submission" date="2024-09" db="EMBL/GenBank/DDBJ databases">
        <title>T2T genomes of carrot and Alternaria dauci and their utility for understanding host-pathogen interaction during carrot leaf blight disease.</title>
        <authorList>
            <person name="Liu W."/>
            <person name="Xu S."/>
            <person name="Ou C."/>
            <person name="Liu X."/>
            <person name="Zhuang F."/>
            <person name="Deng X.W."/>
        </authorList>
    </citation>
    <scope>NUCLEOTIDE SEQUENCE [LARGE SCALE GENOMIC DNA]</scope>
    <source>
        <strain evidence="1 2">A2016</strain>
    </source>
</reference>
<name>A0ABR3UFH3_9PLEO</name>
<dbReference type="GeneID" id="96087222"/>
<organism evidence="1 2">
    <name type="scientific">Alternaria dauci</name>
    <dbReference type="NCBI Taxonomy" id="48095"/>
    <lineage>
        <taxon>Eukaryota</taxon>
        <taxon>Fungi</taxon>
        <taxon>Dikarya</taxon>
        <taxon>Ascomycota</taxon>
        <taxon>Pezizomycotina</taxon>
        <taxon>Dothideomycetes</taxon>
        <taxon>Pleosporomycetidae</taxon>
        <taxon>Pleosporales</taxon>
        <taxon>Pleosporineae</taxon>
        <taxon>Pleosporaceae</taxon>
        <taxon>Alternaria</taxon>
        <taxon>Alternaria sect. Porri</taxon>
    </lineage>
</organism>
<sequence length="300" mass="33199">MPSATSAPSLSQHNKRGLLLVHPRLHDPTPSNAGTFFRWTKLHFRDLLDVPDSGSGQATYALRFCAPDSDDKYTHNEKEGPLPKYMYTCVVSDIGYLKTDAYNEVSRKLNLEKTRDLEKGEEGVGFQDDAEGEAMVFNIADAKFAVYEEIGSPATTTETSFQALPTHLTTRGGVAPKSVLVAVHVDLPQGTTAMDVDAVPKALQSSLFNLIKTAVPPALKPYSSLYRWSGEDAQPDYHPLISKDGRGEWMVLVLLVDEEGKTLIREHAVMLVQGWVNEERGKLDGGKIEYGVWEGEVFMR</sequence>
<gene>
    <name evidence="1" type="ORF">ACET3X_006900</name>
</gene>
<comment type="caution">
    <text evidence="1">The sequence shown here is derived from an EMBL/GenBank/DDBJ whole genome shotgun (WGS) entry which is preliminary data.</text>
</comment>